<accession>A0ABS4U0A5</accession>
<comment type="caution">
    <text evidence="1">The sequence shown here is derived from an EMBL/GenBank/DDBJ whole genome shotgun (WGS) entry which is preliminary data.</text>
</comment>
<evidence type="ECO:0000313" key="1">
    <source>
        <dbReference type="EMBL" id="MBP2329615.1"/>
    </source>
</evidence>
<reference evidence="1 2" key="1">
    <citation type="submission" date="2021-03" db="EMBL/GenBank/DDBJ databases">
        <title>Sequencing the genomes of 1000 actinobacteria strains.</title>
        <authorList>
            <person name="Klenk H.-P."/>
        </authorList>
    </citation>
    <scope>NUCLEOTIDE SEQUENCE [LARGE SCALE GENOMIC DNA]</scope>
    <source>
        <strain evidence="1 2">DSM 46670</strain>
    </source>
</reference>
<organism evidence="1 2">
    <name type="scientific">Kibdelosporangium banguiense</name>
    <dbReference type="NCBI Taxonomy" id="1365924"/>
    <lineage>
        <taxon>Bacteria</taxon>
        <taxon>Bacillati</taxon>
        <taxon>Actinomycetota</taxon>
        <taxon>Actinomycetes</taxon>
        <taxon>Pseudonocardiales</taxon>
        <taxon>Pseudonocardiaceae</taxon>
        <taxon>Kibdelosporangium</taxon>
    </lineage>
</organism>
<protein>
    <submittedName>
        <fullName evidence="1">Uncharacterized protein</fullName>
    </submittedName>
</protein>
<dbReference type="Proteomes" id="UP001519332">
    <property type="component" value="Unassembled WGS sequence"/>
</dbReference>
<sequence>MKRIVIAVGGTLGFVVGATVVEYSLRPVRDERPIELSAANALFDETVRRA</sequence>
<keyword evidence="2" id="KW-1185">Reference proteome</keyword>
<gene>
    <name evidence="1" type="ORF">JOF56_010000</name>
</gene>
<name>A0ABS4U0A5_9PSEU</name>
<dbReference type="EMBL" id="JAGINW010000001">
    <property type="protein sequence ID" value="MBP2329615.1"/>
    <property type="molecule type" value="Genomic_DNA"/>
</dbReference>
<evidence type="ECO:0000313" key="2">
    <source>
        <dbReference type="Proteomes" id="UP001519332"/>
    </source>
</evidence>
<proteinExistence type="predicted"/>
<dbReference type="RefSeq" id="WP_209646351.1">
    <property type="nucleotide sequence ID" value="NZ_JAGINW010000001.1"/>
</dbReference>